<evidence type="ECO:0000256" key="3">
    <source>
        <dbReference type="ARBA" id="ARBA00022692"/>
    </source>
</evidence>
<feature type="region of interest" description="Disordered" evidence="6">
    <location>
        <begin position="1801"/>
        <end position="1890"/>
    </location>
</feature>
<comment type="subcellular location">
    <subcellularLocation>
        <location evidence="1">Cell membrane</location>
        <topology evidence="1">Multi-pass membrane protein</topology>
    </subcellularLocation>
</comment>
<feature type="transmembrane region" description="Helical" evidence="7">
    <location>
        <begin position="1227"/>
        <end position="1256"/>
    </location>
</feature>
<evidence type="ECO:0000256" key="4">
    <source>
        <dbReference type="ARBA" id="ARBA00022989"/>
    </source>
</evidence>
<feature type="compositionally biased region" description="Polar residues" evidence="6">
    <location>
        <begin position="1627"/>
        <end position="1641"/>
    </location>
</feature>
<dbReference type="InterPro" id="IPR000276">
    <property type="entry name" value="GPCR_Rhodpsn"/>
</dbReference>
<gene>
    <name evidence="9" type="ORF">BRAFLDRAFT_82853</name>
</gene>
<feature type="compositionally biased region" description="Basic and acidic residues" evidence="6">
    <location>
        <begin position="1312"/>
        <end position="1322"/>
    </location>
</feature>
<name>C3Y783_BRAFL</name>
<feature type="transmembrane region" description="Helical" evidence="7">
    <location>
        <begin position="230"/>
        <end position="256"/>
    </location>
</feature>
<feature type="compositionally biased region" description="Polar residues" evidence="6">
    <location>
        <begin position="1329"/>
        <end position="1350"/>
    </location>
</feature>
<keyword evidence="5 7" id="KW-0472">Membrane</keyword>
<feature type="compositionally biased region" description="Polar residues" evidence="6">
    <location>
        <begin position="1650"/>
        <end position="1665"/>
    </location>
</feature>
<dbReference type="EMBL" id="GG666489">
    <property type="protein sequence ID" value="EEN63711.1"/>
    <property type="molecule type" value="Genomic_DNA"/>
</dbReference>
<feature type="transmembrane region" description="Helical" evidence="7">
    <location>
        <begin position="1040"/>
        <end position="1064"/>
    </location>
</feature>
<dbReference type="CDD" id="cd00637">
    <property type="entry name" value="7tm_classA_rhodopsin-like"/>
    <property type="match status" value="1"/>
</dbReference>
<feature type="transmembrane region" description="Helical" evidence="7">
    <location>
        <begin position="312"/>
        <end position="332"/>
    </location>
</feature>
<dbReference type="PANTHER" id="PTHR22750">
    <property type="entry name" value="G-PROTEIN COUPLED RECEPTOR"/>
    <property type="match status" value="1"/>
</dbReference>
<dbReference type="InParanoid" id="C3Y783"/>
<proteinExistence type="predicted"/>
<feature type="domain" description="G-protein coupled receptors family 1 profile" evidence="8">
    <location>
        <begin position="88"/>
        <end position="364"/>
    </location>
</feature>
<evidence type="ECO:0000256" key="6">
    <source>
        <dbReference type="SAM" id="MobiDB-lite"/>
    </source>
</evidence>
<keyword evidence="3 7" id="KW-0812">Transmembrane</keyword>
<feature type="transmembrane region" description="Helical" evidence="7">
    <location>
        <begin position="150"/>
        <end position="178"/>
    </location>
</feature>
<evidence type="ECO:0000259" key="8">
    <source>
        <dbReference type="PROSITE" id="PS50262"/>
    </source>
</evidence>
<feature type="compositionally biased region" description="Basic and acidic residues" evidence="6">
    <location>
        <begin position="1801"/>
        <end position="1820"/>
    </location>
</feature>
<dbReference type="PROSITE" id="PS50262">
    <property type="entry name" value="G_PROTEIN_RECEP_F1_2"/>
    <property type="match status" value="1"/>
</dbReference>
<organism>
    <name type="scientific">Branchiostoma floridae</name>
    <name type="common">Florida lancelet</name>
    <name type="synonym">Amphioxus</name>
    <dbReference type="NCBI Taxonomy" id="7739"/>
    <lineage>
        <taxon>Eukaryota</taxon>
        <taxon>Metazoa</taxon>
        <taxon>Chordata</taxon>
        <taxon>Cephalochordata</taxon>
        <taxon>Leptocardii</taxon>
        <taxon>Amphioxiformes</taxon>
        <taxon>Branchiostomatidae</taxon>
        <taxon>Branchiostoma</taxon>
    </lineage>
</organism>
<evidence type="ECO:0000256" key="7">
    <source>
        <dbReference type="SAM" id="Phobius"/>
    </source>
</evidence>
<feature type="compositionally biased region" description="Basic and acidic residues" evidence="6">
    <location>
        <begin position="1000"/>
        <end position="1029"/>
    </location>
</feature>
<evidence type="ECO:0000256" key="1">
    <source>
        <dbReference type="ARBA" id="ARBA00004651"/>
    </source>
</evidence>
<feature type="transmembrane region" description="Helical" evidence="7">
    <location>
        <begin position="109"/>
        <end position="130"/>
    </location>
</feature>
<feature type="compositionally biased region" description="Low complexity" evidence="6">
    <location>
        <begin position="270"/>
        <end position="294"/>
    </location>
</feature>
<dbReference type="PRINTS" id="PR00237">
    <property type="entry name" value="GPCRRHODOPSN"/>
</dbReference>
<feature type="transmembrane region" description="Helical" evidence="7">
    <location>
        <begin position="432"/>
        <end position="457"/>
    </location>
</feature>
<evidence type="ECO:0000313" key="9">
    <source>
        <dbReference type="EMBL" id="EEN63711.1"/>
    </source>
</evidence>
<feature type="region of interest" description="Disordered" evidence="6">
    <location>
        <begin position="1000"/>
        <end position="1033"/>
    </location>
</feature>
<dbReference type="InterPro" id="IPR017452">
    <property type="entry name" value="GPCR_Rhodpsn_7TM"/>
</dbReference>
<feature type="compositionally biased region" description="Acidic residues" evidence="6">
    <location>
        <begin position="1478"/>
        <end position="1497"/>
    </location>
</feature>
<feature type="region of interest" description="Disordered" evidence="6">
    <location>
        <begin position="1457"/>
        <end position="1503"/>
    </location>
</feature>
<evidence type="ECO:0000256" key="5">
    <source>
        <dbReference type="ARBA" id="ARBA00023136"/>
    </source>
</evidence>
<feature type="compositionally biased region" description="Acidic residues" evidence="6">
    <location>
        <begin position="1698"/>
        <end position="1708"/>
    </location>
</feature>
<dbReference type="Gene3D" id="1.20.1070.10">
    <property type="entry name" value="Rhodopsin 7-helix transmembrane proteins"/>
    <property type="match status" value="1"/>
</dbReference>
<feature type="region of interest" description="Disordered" evidence="6">
    <location>
        <begin position="1904"/>
        <end position="1926"/>
    </location>
</feature>
<dbReference type="GO" id="GO:0004930">
    <property type="term" value="F:G protein-coupled receptor activity"/>
    <property type="evidence" value="ECO:0007669"/>
    <property type="project" value="InterPro"/>
</dbReference>
<keyword evidence="4 7" id="KW-1133">Transmembrane helix</keyword>
<feature type="transmembrane region" description="Helical" evidence="7">
    <location>
        <begin position="76"/>
        <end position="97"/>
    </location>
</feature>
<feature type="transmembrane region" description="Helical" evidence="7">
    <location>
        <begin position="344"/>
        <end position="366"/>
    </location>
</feature>
<feature type="compositionally biased region" description="Basic and acidic residues" evidence="6">
    <location>
        <begin position="803"/>
        <end position="827"/>
    </location>
</feature>
<accession>C3Y783</accession>
<feature type="compositionally biased region" description="Polar residues" evidence="6">
    <location>
        <begin position="1838"/>
        <end position="1849"/>
    </location>
</feature>
<feature type="region of interest" description="Disordered" evidence="6">
    <location>
        <begin position="267"/>
        <end position="294"/>
    </location>
</feature>
<feature type="region of interest" description="Disordered" evidence="6">
    <location>
        <begin position="1265"/>
        <end position="1290"/>
    </location>
</feature>
<protein>
    <recommendedName>
        <fullName evidence="8">G-protein coupled receptors family 1 profile domain-containing protein</fullName>
    </recommendedName>
</protein>
<feature type="transmembrane region" description="Helical" evidence="7">
    <location>
        <begin position="636"/>
        <end position="660"/>
    </location>
</feature>
<feature type="region of interest" description="Disordered" evidence="6">
    <location>
        <begin position="803"/>
        <end position="831"/>
    </location>
</feature>
<keyword evidence="2" id="KW-1003">Cell membrane</keyword>
<feature type="compositionally biased region" description="Basic and acidic residues" evidence="6">
    <location>
        <begin position="1597"/>
        <end position="1609"/>
    </location>
</feature>
<feature type="region of interest" description="Disordered" evidence="6">
    <location>
        <begin position="1312"/>
        <end position="1412"/>
    </location>
</feature>
<feature type="compositionally biased region" description="Acidic residues" evidence="6">
    <location>
        <begin position="1386"/>
        <end position="1412"/>
    </location>
</feature>
<feature type="transmembrane region" description="Helical" evidence="7">
    <location>
        <begin position="190"/>
        <end position="210"/>
    </location>
</feature>
<sequence>MVHAAPCSSVARVVFRTRTSVMPSVPSGETPSVDRFDRWISCMLWHLIENNTSFEQADADCFVYEAIEESTAGAEVIYGLTGALILIPNAIMLLAIIGTRKLHKALYFYFANLAVSDILAGIGVLCRYAAWVGKGAGISGMYALMNVLTLLTHSMVMSALALALMSIDSYVAICHPIYFHTHVHNAKRNAGITIASSWFVLSLLDFSPSMGWNCLDVDASECYSFFSQPFFVLVLLLIFLFGMIMVFTNVSVYMTLKKRRKNRLGEAGGVQPVQGNNPAQNAAGNQQPQNANVAQNEADRKFKKSVQKARTVLIHVIVAFVCLIAALVLAGLCSSKPELCPVPSWPHFFLVLLTLSAVINPIVTIFRMHDLKKAIWDKILAIFRALVKMIIGNRVDPQDAHHQPADGNVPIVQVEPEDEKTGKTRSQPRFKIALGLAVALLLVTCAVAAGGMMTYFWGKYQHKRGLSVLYQRGNCYLLDDSRGGNNQKKDFDIDAAEAAMKSLTDASDVPSFDVDRVVFLNRSVPVSPEDDVIVRSQLPPVCRDVTLYRVQEENARESGTEDLKEAMDEKPEVRFTIKAFVGGQTFTEEVEVDRENGMVVYRDTDNTKEEEIIQTKEIDPEDNKTGKTRFQPRFRIALGLAVALLLVTCAVAAAGLMTYFRGKCGNNRFTIKACVNGQTFTEEVEVDRENGMVVYRDDVSNEHGEIVQTKEGLTVLYYGGNCYVLEDESNNQTDGFDFDAVEASMEFLAYSSEVPRFDVDQVVFLNRSVPVSPEDDVILRSQLPPVCHDVTLYRVQKGKARESGTEDLKEAMDQKPEVKIEPEDKKTGKTRSQPRFKIALGLAVGLLFVTCAVAAGGLMTYFRGKCQHKKFTIKASVGGQTFTEEVEVDRENGMVVYRDDSNTEDGEIIQTKDGLSVLYQRGNCYLLEDRNNDQTSDFDIDEVEAAMESLTDASDGPSFDVDQVIFLNRSVPVSSEDDIILRSQLPPVCRDVTLYRVQEENARESGTEDLKEAMDKKPEVKIEPEDKKTGKTRSQPRFKIALGLAVALLLVTCAVAAGGLMTYYRGKCQHKRFTIKASVGGQTFTEEVEVDRENGMVVYRDDVSTEEGEIIQTKEGLSVLYQRGNCYLLEDKNNDQTSDFNIDEVEAAMESLTDTNDIPSFDVDRVIFLNRSVPVSPEDDVILRSQLPPLCRDVTLYRVQEENARANSVTTQRHQKKTKMADPVTDLFVLFIVLFLLIVLVLSVTSAVVLIGWMGVKVFWPGRKEKKEDENDEESDWEVENDINDQSAENDTNTIISIVKNIEGTVEVTENKDGVLENNAEKTEEDTSEQCATTNRVTVLQFPVTQTSIDQSERSTSKSSEAGSVEPEPEVELEYGDLLGPPSTPEVEEEKEGEDGEEKTNAEEYEEDDLVFEIPEELRFSRYQYLFRRGDFDSSDEDRGYMSSEDELDRWVRRRPEEYRAAPGQDVRHRLTPIPSAENEDIAEDAKDEIEEEDGDELLPFANDIDDEVVTILAAVSEWKQNGDKKTQPDPNPNSITTEVTEESKSPATTLKESLLDTTYEKEDGTSWKSRSPSPRPDFTSGSRMVAPGDQMASKEMQNKQQDKGKIAQERMPTFLTFAPSEMTKPRSPSASLKPTIQETKASGIERKQSQLNTLSTWIPTQTLSPVAKQAHRKDSNVQTFPTVSEPKSLAQHMFEPESSDEDEDDDFILSYSGRQLSTPTPTPVFDRKSPEVPVNLGNVRSGAGNKLSVDAAVGISNFKGPPSTDIEKIKEEKREKEQHARVSRFKEMLKPAVSVTKEQPEINIIKDETEENCFEKSQEVPRPAAQLKPTPKVPQSIKESTMFSSSNVWRKVDASRPIGEGQLQVDKKGQGHQLTSSARTGEIGRDSSGLSVKKHLGIFEAMSELRPVSSSRPPSPRTKPVGTSKMYRSMPDLVIMWKELETKSGVPKPFPTIAFVPPEWKARKDLDT</sequence>
<dbReference type="GO" id="GO:0005886">
    <property type="term" value="C:plasma membrane"/>
    <property type="evidence" value="ECO:0007669"/>
    <property type="project" value="UniProtKB-SubCell"/>
</dbReference>
<feature type="compositionally biased region" description="Acidic residues" evidence="6">
    <location>
        <begin position="1270"/>
        <end position="1283"/>
    </location>
</feature>
<dbReference type="Pfam" id="PF00001">
    <property type="entry name" value="7tm_1"/>
    <property type="match status" value="1"/>
</dbReference>
<reference evidence="9" key="1">
    <citation type="journal article" date="2008" name="Nature">
        <title>The amphioxus genome and the evolution of the chordate karyotype.</title>
        <authorList>
            <consortium name="US DOE Joint Genome Institute (JGI-PGF)"/>
            <person name="Putnam N.H."/>
            <person name="Butts T."/>
            <person name="Ferrier D.E.K."/>
            <person name="Furlong R.F."/>
            <person name="Hellsten U."/>
            <person name="Kawashima T."/>
            <person name="Robinson-Rechavi M."/>
            <person name="Shoguchi E."/>
            <person name="Terry A."/>
            <person name="Yu J.-K."/>
            <person name="Benito-Gutierrez E.L."/>
            <person name="Dubchak I."/>
            <person name="Garcia-Fernandez J."/>
            <person name="Gibson-Brown J.J."/>
            <person name="Grigoriev I.V."/>
            <person name="Horton A.C."/>
            <person name="de Jong P.J."/>
            <person name="Jurka J."/>
            <person name="Kapitonov V.V."/>
            <person name="Kohara Y."/>
            <person name="Kuroki Y."/>
            <person name="Lindquist E."/>
            <person name="Lucas S."/>
            <person name="Osoegawa K."/>
            <person name="Pennacchio L.A."/>
            <person name="Salamov A.A."/>
            <person name="Satou Y."/>
            <person name="Sauka-Spengler T."/>
            <person name="Schmutz J."/>
            <person name="Shin-I T."/>
            <person name="Toyoda A."/>
            <person name="Bronner-Fraser M."/>
            <person name="Fujiyama A."/>
            <person name="Holland L.Z."/>
            <person name="Holland P.W.H."/>
            <person name="Satoh N."/>
            <person name="Rokhsar D.S."/>
        </authorList>
    </citation>
    <scope>NUCLEOTIDE SEQUENCE [LARGE SCALE GENOMIC DNA]</scope>
    <source>
        <strain evidence="9">S238N-H82</strain>
        <tissue evidence="9">Testes</tissue>
    </source>
</reference>
<feature type="transmembrane region" description="Helical" evidence="7">
    <location>
        <begin position="838"/>
        <end position="862"/>
    </location>
</feature>
<evidence type="ECO:0000256" key="2">
    <source>
        <dbReference type="ARBA" id="ARBA00022475"/>
    </source>
</evidence>
<dbReference type="SUPFAM" id="SSF81321">
    <property type="entry name" value="Family A G protein-coupled receptor-like"/>
    <property type="match status" value="1"/>
</dbReference>
<feature type="region of interest" description="Disordered" evidence="6">
    <location>
        <begin position="1518"/>
        <end position="1744"/>
    </location>
</feature>